<dbReference type="Proteomes" id="UP000095283">
    <property type="component" value="Unplaced"/>
</dbReference>
<dbReference type="WBParaSite" id="Hba_08849">
    <property type="protein sequence ID" value="Hba_08849"/>
    <property type="gene ID" value="Hba_08849"/>
</dbReference>
<sequence length="37" mass="4324">MYKVSWGIRYFCTGDIGQLRDDGSLLIIGFFSFILQY</sequence>
<proteinExistence type="predicted"/>
<evidence type="ECO:0000313" key="1">
    <source>
        <dbReference type="Proteomes" id="UP000095283"/>
    </source>
</evidence>
<reference evidence="2" key="1">
    <citation type="submission" date="2016-11" db="UniProtKB">
        <authorList>
            <consortium name="WormBaseParasite"/>
        </authorList>
    </citation>
    <scope>IDENTIFICATION</scope>
</reference>
<dbReference type="AlphaFoldDB" id="A0A1I7WUK2"/>
<protein>
    <submittedName>
        <fullName evidence="2">Uncharacterized protein</fullName>
    </submittedName>
</protein>
<keyword evidence="1" id="KW-1185">Reference proteome</keyword>
<accession>A0A1I7WUK2</accession>
<organism evidence="1 2">
    <name type="scientific">Heterorhabditis bacteriophora</name>
    <name type="common">Entomopathogenic nematode worm</name>
    <dbReference type="NCBI Taxonomy" id="37862"/>
    <lineage>
        <taxon>Eukaryota</taxon>
        <taxon>Metazoa</taxon>
        <taxon>Ecdysozoa</taxon>
        <taxon>Nematoda</taxon>
        <taxon>Chromadorea</taxon>
        <taxon>Rhabditida</taxon>
        <taxon>Rhabditina</taxon>
        <taxon>Rhabditomorpha</taxon>
        <taxon>Strongyloidea</taxon>
        <taxon>Heterorhabditidae</taxon>
        <taxon>Heterorhabditis</taxon>
    </lineage>
</organism>
<evidence type="ECO:0000313" key="2">
    <source>
        <dbReference type="WBParaSite" id="Hba_08849"/>
    </source>
</evidence>
<name>A0A1I7WUK2_HETBA</name>